<dbReference type="EMBL" id="JPMI01000055">
    <property type="protein sequence ID" value="KFA93423.1"/>
    <property type="molecule type" value="Genomic_DNA"/>
</dbReference>
<name>A0A084SY88_9BACT</name>
<evidence type="ECO:0000313" key="3">
    <source>
        <dbReference type="Proteomes" id="UP000028547"/>
    </source>
</evidence>
<accession>A0A084SY88</accession>
<sequence>MAATKDEETTMKGRERVCKKHIKQAGWSIAHEGQREPGYHLELHGPRGEQMKVEAPSKARAYRHAERQVNGSEPGTALWANPS</sequence>
<evidence type="ECO:0000313" key="2">
    <source>
        <dbReference type="EMBL" id="KFA93423.1"/>
    </source>
</evidence>
<reference evidence="2 3" key="1">
    <citation type="submission" date="2014-07" db="EMBL/GenBank/DDBJ databases">
        <title>Draft Genome Sequence of Gephyronic Acid Producer, Cystobacter violaceus Strain Cb vi76.</title>
        <authorList>
            <person name="Stevens D.C."/>
            <person name="Young J."/>
            <person name="Carmichael R."/>
            <person name="Tan J."/>
            <person name="Taylor R.E."/>
        </authorList>
    </citation>
    <scope>NUCLEOTIDE SEQUENCE [LARGE SCALE GENOMIC DNA]</scope>
    <source>
        <strain evidence="2 3">Cb vi76</strain>
    </source>
</reference>
<feature type="region of interest" description="Disordered" evidence="1">
    <location>
        <begin position="64"/>
        <end position="83"/>
    </location>
</feature>
<comment type="caution">
    <text evidence="2">The sequence shown here is derived from an EMBL/GenBank/DDBJ whole genome shotgun (WGS) entry which is preliminary data.</text>
</comment>
<gene>
    <name evidence="2" type="ORF">Q664_09585</name>
</gene>
<proteinExistence type="predicted"/>
<dbReference type="AlphaFoldDB" id="A0A084SY88"/>
<evidence type="ECO:0000256" key="1">
    <source>
        <dbReference type="SAM" id="MobiDB-lite"/>
    </source>
</evidence>
<protein>
    <submittedName>
        <fullName evidence="2">Uncharacterized protein</fullName>
    </submittedName>
</protein>
<organism evidence="2 3">
    <name type="scientific">Archangium violaceum Cb vi76</name>
    <dbReference type="NCBI Taxonomy" id="1406225"/>
    <lineage>
        <taxon>Bacteria</taxon>
        <taxon>Pseudomonadati</taxon>
        <taxon>Myxococcota</taxon>
        <taxon>Myxococcia</taxon>
        <taxon>Myxococcales</taxon>
        <taxon>Cystobacterineae</taxon>
        <taxon>Archangiaceae</taxon>
        <taxon>Archangium</taxon>
    </lineage>
</organism>
<dbReference type="Proteomes" id="UP000028547">
    <property type="component" value="Unassembled WGS sequence"/>
</dbReference>